<dbReference type="Proteomes" id="UP000276133">
    <property type="component" value="Unassembled WGS sequence"/>
</dbReference>
<dbReference type="AlphaFoldDB" id="A0A3M7S0I8"/>
<organism evidence="1 2">
    <name type="scientific">Brachionus plicatilis</name>
    <name type="common">Marine rotifer</name>
    <name type="synonym">Brachionus muelleri</name>
    <dbReference type="NCBI Taxonomy" id="10195"/>
    <lineage>
        <taxon>Eukaryota</taxon>
        <taxon>Metazoa</taxon>
        <taxon>Spiralia</taxon>
        <taxon>Gnathifera</taxon>
        <taxon>Rotifera</taxon>
        <taxon>Eurotatoria</taxon>
        <taxon>Monogononta</taxon>
        <taxon>Pseudotrocha</taxon>
        <taxon>Ploima</taxon>
        <taxon>Brachionidae</taxon>
        <taxon>Brachionus</taxon>
    </lineage>
</organism>
<keyword evidence="2" id="KW-1185">Reference proteome</keyword>
<comment type="caution">
    <text evidence="1">The sequence shown here is derived from an EMBL/GenBank/DDBJ whole genome shotgun (WGS) entry which is preliminary data.</text>
</comment>
<evidence type="ECO:0000313" key="2">
    <source>
        <dbReference type="Proteomes" id="UP000276133"/>
    </source>
</evidence>
<reference evidence="1 2" key="1">
    <citation type="journal article" date="2018" name="Sci. Rep.">
        <title>Genomic signatures of local adaptation to the degree of environmental predictability in rotifers.</title>
        <authorList>
            <person name="Franch-Gras L."/>
            <person name="Hahn C."/>
            <person name="Garcia-Roger E.M."/>
            <person name="Carmona M.J."/>
            <person name="Serra M."/>
            <person name="Gomez A."/>
        </authorList>
    </citation>
    <scope>NUCLEOTIDE SEQUENCE [LARGE SCALE GENOMIC DNA]</scope>
    <source>
        <strain evidence="1">HYR1</strain>
    </source>
</reference>
<proteinExistence type="predicted"/>
<dbReference type="EMBL" id="REGN01002278">
    <property type="protein sequence ID" value="RNA29087.1"/>
    <property type="molecule type" value="Genomic_DNA"/>
</dbReference>
<sequence>MRNFMTCDLQTTLLSKKKKIKISEIFNLTLEAPTSQNDSFFGVWPLKSKQKQKANIPHCAHIGSSNTVPADLNEMTNNALKPFENTTAYNLVPTHLPTNV</sequence>
<name>A0A3M7S0I8_BRAPC</name>
<evidence type="ECO:0000313" key="1">
    <source>
        <dbReference type="EMBL" id="RNA29087.1"/>
    </source>
</evidence>
<accession>A0A3M7S0I8</accession>
<protein>
    <submittedName>
        <fullName evidence="1">Uncharacterized protein</fullName>
    </submittedName>
</protein>
<gene>
    <name evidence="1" type="ORF">BpHYR1_049278</name>
</gene>